<evidence type="ECO:0000313" key="5">
    <source>
        <dbReference type="EMBL" id="KXS33330.1"/>
    </source>
</evidence>
<dbReference type="PANTHER" id="PTHR11712">
    <property type="entry name" value="POLYKETIDE SYNTHASE-RELATED"/>
    <property type="match status" value="1"/>
</dbReference>
<dbReference type="Proteomes" id="UP000070578">
    <property type="component" value="Unassembled WGS sequence"/>
</dbReference>
<comment type="caution">
    <text evidence="5">The sequence shown here is derived from an EMBL/GenBank/DDBJ whole genome shotgun (WGS) entry which is preliminary data.</text>
</comment>
<evidence type="ECO:0000259" key="4">
    <source>
        <dbReference type="PROSITE" id="PS52004"/>
    </source>
</evidence>
<evidence type="ECO:0000256" key="3">
    <source>
        <dbReference type="RuleBase" id="RU003694"/>
    </source>
</evidence>
<gene>
    <name evidence="5" type="ORF">AWT59_0492</name>
</gene>
<dbReference type="CDD" id="cd00834">
    <property type="entry name" value="KAS_I_II"/>
    <property type="match status" value="1"/>
</dbReference>
<evidence type="ECO:0000313" key="6">
    <source>
        <dbReference type="Proteomes" id="UP000070578"/>
    </source>
</evidence>
<name>A0A139BWG7_9PROT</name>
<evidence type="ECO:0000256" key="2">
    <source>
        <dbReference type="ARBA" id="ARBA00022679"/>
    </source>
</evidence>
<dbReference type="GO" id="GO:0004315">
    <property type="term" value="F:3-oxoacyl-[acyl-carrier-protein] synthase activity"/>
    <property type="evidence" value="ECO:0007669"/>
    <property type="project" value="InterPro"/>
</dbReference>
<dbReference type="GO" id="GO:0005829">
    <property type="term" value="C:cytosol"/>
    <property type="evidence" value="ECO:0007669"/>
    <property type="project" value="TreeGrafter"/>
</dbReference>
<dbReference type="PROSITE" id="PS52004">
    <property type="entry name" value="KS3_2"/>
    <property type="match status" value="1"/>
</dbReference>
<feature type="domain" description="Ketosynthase family 3 (KS3)" evidence="4">
    <location>
        <begin position="28"/>
        <end position="422"/>
    </location>
</feature>
<protein>
    <submittedName>
        <fullName evidence="5">Beta-ketoacyl synthase</fullName>
    </submittedName>
</protein>
<dbReference type="PROSITE" id="PS00606">
    <property type="entry name" value="KS3_1"/>
    <property type="match status" value="1"/>
</dbReference>
<reference evidence="5 6" key="1">
    <citation type="submission" date="2016-02" db="EMBL/GenBank/DDBJ databases">
        <authorList>
            <person name="Wen L."/>
            <person name="He K."/>
            <person name="Yang H."/>
        </authorList>
    </citation>
    <scope>NUCLEOTIDE SEQUENCE [LARGE SCALE GENOMIC DNA]</scope>
    <source>
        <strain evidence="5">ShG14-8</strain>
    </source>
</reference>
<dbReference type="PATRIC" id="fig|1796491.3.peg.538"/>
<keyword evidence="2 3" id="KW-0808">Transferase</keyword>
<proteinExistence type="inferred from homology"/>
<dbReference type="InterPro" id="IPR016039">
    <property type="entry name" value="Thiolase-like"/>
</dbReference>
<dbReference type="SUPFAM" id="SSF53901">
    <property type="entry name" value="Thiolase-like"/>
    <property type="match status" value="2"/>
</dbReference>
<evidence type="ECO:0000256" key="1">
    <source>
        <dbReference type="ARBA" id="ARBA00008467"/>
    </source>
</evidence>
<dbReference type="NCBIfam" id="NF006618">
    <property type="entry name" value="PRK09185.1"/>
    <property type="match status" value="1"/>
</dbReference>
<accession>A0A139BWG7</accession>
<sequence>MSLAANIKLHFVNMRAYHRRQFMERNHLHPLQLSAFTLSTPLGAGLSATLDALRAGRTGLKRCDFLDVDLDTCIGRIDGLEQMPVRAGLAAYDCRNNRLAQLGLEQDNFIAAVSAARQRYGRERIGIFLGTSTSGILDSELAYRQRDPETGALPKSFNYAGSHSCYSVADYVQQVLDLAGPAMVVSTACSSSAKVFGTAARMIQAGLCDAAIVGGVDSLCLTTLYGFNSLELVSSRPCRPFDADRDGISIGEAAGFVLLEKAASKIDPDSIMLLGVGESSDAYHMSTPHPEGAGAQLAIQAALHAAGLAAGDIDYINLHGTGTKSNDAAEDKAVFNVFGGATPCSSTKGATGHLLGAAGVTEAIISALCIQHGFMPGGLNTEHIDPALKSAYLLKNKQQKINFVLSNSLGFGGSNCSLVFGRAMR</sequence>
<dbReference type="Pfam" id="PF00109">
    <property type="entry name" value="ketoacyl-synt"/>
    <property type="match status" value="1"/>
</dbReference>
<dbReference type="InterPro" id="IPR014030">
    <property type="entry name" value="Ketoacyl_synth_N"/>
</dbReference>
<dbReference type="PANTHER" id="PTHR11712:SF320">
    <property type="entry name" value="BETA-KETOACYL SYNTHASE"/>
    <property type="match status" value="1"/>
</dbReference>
<reference evidence="5 6" key="2">
    <citation type="submission" date="2016-03" db="EMBL/GenBank/DDBJ databases">
        <title>New uncultured bacterium of the family Gallionellaceae from acid mine drainage: description and reconstruction of genome based on metagenomic analysis of microbial community.</title>
        <authorList>
            <person name="Kadnikov V."/>
            <person name="Ivasenko D."/>
            <person name="Beletsky A."/>
            <person name="Mardanov A."/>
            <person name="Danilova E."/>
            <person name="Pimenov N."/>
            <person name="Karnachuk O."/>
            <person name="Ravin N."/>
        </authorList>
    </citation>
    <scope>NUCLEOTIDE SEQUENCE [LARGE SCALE GENOMIC DNA]</scope>
    <source>
        <strain evidence="5">ShG14-8</strain>
    </source>
</reference>
<dbReference type="InterPro" id="IPR020841">
    <property type="entry name" value="PKS_Beta-ketoAc_synthase_dom"/>
</dbReference>
<dbReference type="InterPro" id="IPR014031">
    <property type="entry name" value="Ketoacyl_synth_C"/>
</dbReference>
<dbReference type="EMBL" id="LSLI01000007">
    <property type="protein sequence ID" value="KXS33330.1"/>
    <property type="molecule type" value="Genomic_DNA"/>
</dbReference>
<dbReference type="InterPro" id="IPR000794">
    <property type="entry name" value="Beta-ketoacyl_synthase"/>
</dbReference>
<dbReference type="Pfam" id="PF02801">
    <property type="entry name" value="Ketoacyl-synt_C"/>
    <property type="match status" value="1"/>
</dbReference>
<comment type="similarity">
    <text evidence="1 3">Belongs to the thiolase-like superfamily. Beta-ketoacyl-ACP synthases family.</text>
</comment>
<dbReference type="InterPro" id="IPR018201">
    <property type="entry name" value="Ketoacyl_synth_AS"/>
</dbReference>
<dbReference type="GO" id="GO:0006633">
    <property type="term" value="P:fatty acid biosynthetic process"/>
    <property type="evidence" value="ECO:0007669"/>
    <property type="project" value="InterPro"/>
</dbReference>
<dbReference type="Gene3D" id="3.40.47.10">
    <property type="match status" value="1"/>
</dbReference>
<dbReference type="SMART" id="SM00825">
    <property type="entry name" value="PKS_KS"/>
    <property type="match status" value="1"/>
</dbReference>
<dbReference type="AlphaFoldDB" id="A0A139BWG7"/>
<organism evidence="5 6">
    <name type="scientific">Candidatus Gallionella acididurans</name>
    <dbReference type="NCBI Taxonomy" id="1796491"/>
    <lineage>
        <taxon>Bacteria</taxon>
        <taxon>Pseudomonadati</taxon>
        <taxon>Pseudomonadota</taxon>
        <taxon>Betaproteobacteria</taxon>
        <taxon>Nitrosomonadales</taxon>
        <taxon>Gallionellaceae</taxon>
        <taxon>Gallionella</taxon>
    </lineage>
</organism>